<feature type="region of interest" description="Disordered" evidence="2">
    <location>
        <begin position="542"/>
        <end position="594"/>
    </location>
</feature>
<feature type="compositionally biased region" description="Acidic residues" evidence="2">
    <location>
        <begin position="138"/>
        <end position="149"/>
    </location>
</feature>
<feature type="region of interest" description="Disordered" evidence="2">
    <location>
        <begin position="118"/>
        <end position="225"/>
    </location>
</feature>
<proteinExistence type="predicted"/>
<keyword evidence="4" id="KW-1185">Reference proteome</keyword>
<comment type="caution">
    <text evidence="3">The sequence shown here is derived from an EMBL/GenBank/DDBJ whole genome shotgun (WGS) entry which is preliminary data.</text>
</comment>
<sequence length="858" mass="93637">MELSSTLSRSQYLTRTPDSPPARPPFGVTIPGSLFQTLDTETDVATFDQVCLAEDAEDTSPRPVEGHPTERRLASLFDPATLGAVEDLLNMPKSAAFERGMSRLFKGVKDGASSMFSGQTVQLHPSHPNANNQQASEQETEAEAETEADAEAKTAVEPETKPAPISETKTETKPEPTPVPEETLAATADDTLLSKEQNKQKEQEEQHGQTEQEIQNTEANERHQASSTLLDLGNEASVPIVESETAAVDSGVNVETTFVPDNVFPQHLISDNMFPQDSIPDNMFPQHFVQDDHHAIFAQDHSIIPQNHTIFPNFDVAPKDPTDLTRNDTSVANYGDAAPVANLHHSGLQLSGETLPVPPPPFKRPPGSDLLILHSARDSTLKDHTHPPAFPTPVPEDQEPIHFAEEVATPWTGPLEDNHEPTGAASVTSPTVGTHFGHVDPSQEMDMTASVSAALPVPIQPGMFSPPFEVGVEETLQGPSIPLEENLFLGPPPEPMEGYFGQTVPTIPRPALISGISTHESYDAIANHDAPGQGISIHINANPRSEGNPLETPVPVLSQEYPPLSPSTVSNPPSSNERTTMHGGDSSFQSFGQLSPTFIPREMGSPLLMESKRPVLRRQYSGSESVSSDRGIMSPNLHSGSDKKERLLRKAKEVMERRLHGRTSPLIPSAALEYTATGQRYKESARSNVGGSQRSSLTPSMYDEYVLTETVKAGQQYPVEHSLPPLPPPVVEPPTVVYAQPEPLAPVDSTMLETLRQEVETLRSELARRDAAGAGSSVPGYEQVTRQLMEENQQLKEELRQSREAQERDQKMLAAAQQASEEVYMLRHLVKTQYEEIQRLESTNKELSQTSADGATWI</sequence>
<dbReference type="EMBL" id="JAABOA010003307">
    <property type="protein sequence ID" value="KAF9578804.1"/>
    <property type="molecule type" value="Genomic_DNA"/>
</dbReference>
<gene>
    <name evidence="3" type="ORF">BGW38_005227</name>
</gene>
<organism evidence="3 4">
    <name type="scientific">Lunasporangiospora selenospora</name>
    <dbReference type="NCBI Taxonomy" id="979761"/>
    <lineage>
        <taxon>Eukaryota</taxon>
        <taxon>Fungi</taxon>
        <taxon>Fungi incertae sedis</taxon>
        <taxon>Mucoromycota</taxon>
        <taxon>Mortierellomycotina</taxon>
        <taxon>Mortierellomycetes</taxon>
        <taxon>Mortierellales</taxon>
        <taxon>Mortierellaceae</taxon>
        <taxon>Lunasporangiospora</taxon>
    </lineage>
</organism>
<feature type="region of interest" description="Disordered" evidence="2">
    <location>
        <begin position="619"/>
        <end position="643"/>
    </location>
</feature>
<keyword evidence="1" id="KW-0175">Coiled coil</keyword>
<accession>A0A9P6FP11</accession>
<feature type="region of interest" description="Disordered" evidence="2">
    <location>
        <begin position="1"/>
        <end position="29"/>
    </location>
</feature>
<feature type="compositionally biased region" description="Polar residues" evidence="2">
    <location>
        <begin position="1"/>
        <end position="17"/>
    </location>
</feature>
<evidence type="ECO:0000313" key="4">
    <source>
        <dbReference type="Proteomes" id="UP000780801"/>
    </source>
</evidence>
<feature type="compositionally biased region" description="Basic and acidic residues" evidence="2">
    <location>
        <begin position="150"/>
        <end position="160"/>
    </location>
</feature>
<dbReference type="Proteomes" id="UP000780801">
    <property type="component" value="Unassembled WGS sequence"/>
</dbReference>
<feature type="coiled-coil region" evidence="1">
    <location>
        <begin position="752"/>
        <end position="850"/>
    </location>
</feature>
<evidence type="ECO:0000256" key="1">
    <source>
        <dbReference type="SAM" id="Coils"/>
    </source>
</evidence>
<evidence type="ECO:0000313" key="3">
    <source>
        <dbReference type="EMBL" id="KAF9578804.1"/>
    </source>
</evidence>
<evidence type="ECO:0000256" key="2">
    <source>
        <dbReference type="SAM" id="MobiDB-lite"/>
    </source>
</evidence>
<dbReference type="OrthoDB" id="2449997at2759"/>
<feature type="compositionally biased region" description="Basic and acidic residues" evidence="2">
    <location>
        <begin position="192"/>
        <end position="210"/>
    </location>
</feature>
<reference evidence="3" key="1">
    <citation type="journal article" date="2020" name="Fungal Divers.">
        <title>Resolving the Mortierellaceae phylogeny through synthesis of multi-gene phylogenetics and phylogenomics.</title>
        <authorList>
            <person name="Vandepol N."/>
            <person name="Liber J."/>
            <person name="Desiro A."/>
            <person name="Na H."/>
            <person name="Kennedy M."/>
            <person name="Barry K."/>
            <person name="Grigoriev I.V."/>
            <person name="Miller A.N."/>
            <person name="O'Donnell K."/>
            <person name="Stajich J.E."/>
            <person name="Bonito G."/>
        </authorList>
    </citation>
    <scope>NUCLEOTIDE SEQUENCE</scope>
    <source>
        <strain evidence="3">KOD1015</strain>
    </source>
</reference>
<dbReference type="AlphaFoldDB" id="A0A9P6FP11"/>
<name>A0A9P6FP11_9FUNG</name>
<protein>
    <submittedName>
        <fullName evidence="3">Uncharacterized protein</fullName>
    </submittedName>
</protein>
<feature type="compositionally biased region" description="Low complexity" evidence="2">
    <location>
        <begin position="566"/>
        <end position="575"/>
    </location>
</feature>